<dbReference type="InterPro" id="IPR001387">
    <property type="entry name" value="Cro/C1-type_HTH"/>
</dbReference>
<reference evidence="6 7" key="1">
    <citation type="submission" date="2011-10" db="EMBL/GenBank/DDBJ databases">
        <title>The Improved High-Quality Draft genome of Methanoplanus limicola DSM 2279.</title>
        <authorList>
            <consortium name="US DOE Joint Genome Institute (JGI-PGF)"/>
            <person name="Lucas S."/>
            <person name="Copeland A."/>
            <person name="Lapidus A."/>
            <person name="Glavina del Rio T."/>
            <person name="Dalin E."/>
            <person name="Tice H."/>
            <person name="Bruce D."/>
            <person name="Goodwin L."/>
            <person name="Pitluck S."/>
            <person name="Peters L."/>
            <person name="Mikhailova N."/>
            <person name="Lu M."/>
            <person name="Kyrpides N."/>
            <person name="Mavromatis K."/>
            <person name="Ivanova N."/>
            <person name="Markowitz V."/>
            <person name="Cheng J.-F."/>
            <person name="Hugenholtz P."/>
            <person name="Woyke T."/>
            <person name="Wu D."/>
            <person name="Wirth R."/>
            <person name="Brambilla E.-M."/>
            <person name="Klenk H.-P."/>
            <person name="Eisen J.A."/>
        </authorList>
    </citation>
    <scope>NUCLEOTIDE SEQUENCE [LARGE SCALE GENOMIC DNA]</scope>
    <source>
        <strain evidence="6 7">DSM 2279</strain>
    </source>
</reference>
<evidence type="ECO:0000313" key="6">
    <source>
        <dbReference type="EMBL" id="EHQ36651.1"/>
    </source>
</evidence>
<evidence type="ECO:0000313" key="7">
    <source>
        <dbReference type="Proteomes" id="UP000005741"/>
    </source>
</evidence>
<dbReference type="HOGENOM" id="CLU_116133_0_0_2"/>
<dbReference type="InterPro" id="IPR051257">
    <property type="entry name" value="Diverse_CBS-Domain"/>
</dbReference>
<dbReference type="SMART" id="SM00530">
    <property type="entry name" value="HTH_XRE"/>
    <property type="match status" value="1"/>
</dbReference>
<keyword evidence="7" id="KW-1185">Reference proteome</keyword>
<dbReference type="InterPro" id="IPR046342">
    <property type="entry name" value="CBS_dom_sf"/>
</dbReference>
<dbReference type="PANTHER" id="PTHR43080">
    <property type="entry name" value="CBS DOMAIN-CONTAINING PROTEIN CBSX3, MITOCHONDRIAL"/>
    <property type="match status" value="1"/>
</dbReference>
<proteinExistence type="predicted"/>
<evidence type="ECO:0000256" key="3">
    <source>
        <dbReference type="PROSITE-ProRule" id="PRU00703"/>
    </source>
</evidence>
<dbReference type="CDD" id="cd00093">
    <property type="entry name" value="HTH_XRE"/>
    <property type="match status" value="1"/>
</dbReference>
<evidence type="ECO:0000256" key="2">
    <source>
        <dbReference type="ARBA" id="ARBA00023167"/>
    </source>
</evidence>
<evidence type="ECO:0000256" key="1">
    <source>
        <dbReference type="ARBA" id="ARBA00023122"/>
    </source>
</evidence>
<evidence type="ECO:0000259" key="4">
    <source>
        <dbReference type="PROSITE" id="PS50943"/>
    </source>
</evidence>
<dbReference type="Proteomes" id="UP000005741">
    <property type="component" value="Chromosome"/>
</dbReference>
<keyword evidence="1 3" id="KW-0129">CBS domain</keyword>
<dbReference type="Pfam" id="PF00571">
    <property type="entry name" value="CBS"/>
    <property type="match status" value="2"/>
</dbReference>
<dbReference type="SMART" id="SM00116">
    <property type="entry name" value="CBS"/>
    <property type="match status" value="2"/>
</dbReference>
<dbReference type="SUPFAM" id="SSF54631">
    <property type="entry name" value="CBS-domain pair"/>
    <property type="match status" value="1"/>
</dbReference>
<dbReference type="InParanoid" id="H1Z4A3"/>
<protein>
    <submittedName>
        <fullName evidence="6">Transcriptional regulator, XRE family</fullName>
    </submittedName>
</protein>
<feature type="domain" description="HTH cro/C1-type" evidence="4">
    <location>
        <begin position="9"/>
        <end position="64"/>
    </location>
</feature>
<dbReference type="PROSITE" id="PS50943">
    <property type="entry name" value="HTH_CROC1"/>
    <property type="match status" value="1"/>
</dbReference>
<dbReference type="Gene3D" id="1.10.260.40">
    <property type="entry name" value="lambda repressor-like DNA-binding domains"/>
    <property type="match status" value="1"/>
</dbReference>
<dbReference type="GO" id="GO:0003677">
    <property type="term" value="F:DNA binding"/>
    <property type="evidence" value="ECO:0007669"/>
    <property type="project" value="InterPro"/>
</dbReference>
<feature type="domain" description="CBS" evidence="5">
    <location>
        <begin position="70"/>
        <end position="126"/>
    </location>
</feature>
<dbReference type="Gene3D" id="3.10.580.10">
    <property type="entry name" value="CBS-domain"/>
    <property type="match status" value="1"/>
</dbReference>
<dbReference type="PIRSF" id="PIRSF037253">
    <property type="entry name" value="HTH_CBS_prd"/>
    <property type="match status" value="1"/>
</dbReference>
<keyword evidence="2" id="KW-0486">Methionine biosynthesis</keyword>
<dbReference type="EMBL" id="CM001436">
    <property type="protein sequence ID" value="EHQ36651.1"/>
    <property type="molecule type" value="Genomic_DNA"/>
</dbReference>
<dbReference type="RefSeq" id="WP_004079126.1">
    <property type="nucleotide sequence ID" value="NZ_CM001436.1"/>
</dbReference>
<name>H1Z4A3_9EURY</name>
<dbReference type="InterPro" id="IPR000644">
    <property type="entry name" value="CBS_dom"/>
</dbReference>
<dbReference type="Pfam" id="PF01381">
    <property type="entry name" value="HTH_3"/>
    <property type="match status" value="1"/>
</dbReference>
<organism evidence="6 7">
    <name type="scientific">Methanoplanus limicola DSM 2279</name>
    <dbReference type="NCBI Taxonomy" id="937775"/>
    <lineage>
        <taxon>Archaea</taxon>
        <taxon>Methanobacteriati</taxon>
        <taxon>Methanobacteriota</taxon>
        <taxon>Stenosarchaea group</taxon>
        <taxon>Methanomicrobia</taxon>
        <taxon>Methanomicrobiales</taxon>
        <taxon>Methanomicrobiaceae</taxon>
        <taxon>Methanoplanus</taxon>
    </lineage>
</organism>
<gene>
    <name evidence="6" type="ORF">Metlim_2610</name>
</gene>
<dbReference type="PROSITE" id="PS51371">
    <property type="entry name" value="CBS"/>
    <property type="match status" value="1"/>
</dbReference>
<dbReference type="InterPro" id="IPR017158">
    <property type="entry name" value="Tscrpt-reg_CBS-contain_prd"/>
</dbReference>
<dbReference type="PANTHER" id="PTHR43080:SF4">
    <property type="entry name" value="CRO-LIKE PROTEIN"/>
    <property type="match status" value="1"/>
</dbReference>
<accession>H1Z4A3</accession>
<dbReference type="GO" id="GO:0009086">
    <property type="term" value="P:methionine biosynthetic process"/>
    <property type="evidence" value="ECO:0007669"/>
    <property type="project" value="UniProtKB-KW"/>
</dbReference>
<dbReference type="OrthoDB" id="30763at2157"/>
<sequence>MQIPTPGEIREKRIKLGMTQSETARKSGLSQSMIARIESGSVDPRVSTLRKIVSVLQEAEKSALTAVDLMFSPVISVESGESLAKTVSIMGEKGISQLPVIDCGVPVGCISESAIINAMEDGRIKEIGKHLAKDLMEDCFPVVGPSTDTDTIMHILHNNHAVLVLEKGTVKGVITKHDLIAKRQ</sequence>
<evidence type="ECO:0000259" key="5">
    <source>
        <dbReference type="PROSITE" id="PS51371"/>
    </source>
</evidence>
<dbReference type="SUPFAM" id="SSF47413">
    <property type="entry name" value="lambda repressor-like DNA-binding domains"/>
    <property type="match status" value="1"/>
</dbReference>
<dbReference type="InterPro" id="IPR010982">
    <property type="entry name" value="Lambda_DNA-bd_dom_sf"/>
</dbReference>
<keyword evidence="2" id="KW-0028">Amino-acid biosynthesis</keyword>
<dbReference type="AlphaFoldDB" id="H1Z4A3"/>
<dbReference type="STRING" id="937775.Metlim_2610"/>